<dbReference type="Pfam" id="PF12746">
    <property type="entry name" value="GNAT_acetyltran"/>
    <property type="match status" value="1"/>
</dbReference>
<evidence type="ECO:0000313" key="2">
    <source>
        <dbReference type="EMBL" id="KPL87014.1"/>
    </source>
</evidence>
<evidence type="ECO:0000259" key="1">
    <source>
        <dbReference type="PROSITE" id="PS51186"/>
    </source>
</evidence>
<dbReference type="RefSeq" id="WP_054534501.1">
    <property type="nucleotide sequence ID" value="NZ_LGKP01000019.1"/>
</dbReference>
<reference evidence="2 3" key="1">
    <citation type="submission" date="2015-07" db="EMBL/GenBank/DDBJ databases">
        <title>Whole genome sequence of Herpetosiphon geysericola DSM 7119.</title>
        <authorList>
            <person name="Hemp J."/>
            <person name="Ward L.M."/>
            <person name="Pace L.A."/>
            <person name="Fischer W.W."/>
        </authorList>
    </citation>
    <scope>NUCLEOTIDE SEQUENCE [LARGE SCALE GENOMIC DNA]</scope>
    <source>
        <strain evidence="2 3">DSM 7119</strain>
    </source>
</reference>
<dbReference type="InterPro" id="IPR027365">
    <property type="entry name" value="GNAT_acetyltra_YdfB-like"/>
</dbReference>
<dbReference type="InterPro" id="IPR016181">
    <property type="entry name" value="Acyl_CoA_acyltransferase"/>
</dbReference>
<protein>
    <recommendedName>
        <fullName evidence="1">N-acetyltransferase domain-containing protein</fullName>
    </recommendedName>
</protein>
<dbReference type="GO" id="GO:0016747">
    <property type="term" value="F:acyltransferase activity, transferring groups other than amino-acyl groups"/>
    <property type="evidence" value="ECO:0007669"/>
    <property type="project" value="InterPro"/>
</dbReference>
<feature type="domain" description="N-acetyltransferase" evidence="1">
    <location>
        <begin position="131"/>
        <end position="260"/>
    </location>
</feature>
<dbReference type="STRING" id="70996.SE18_10980"/>
<proteinExistence type="predicted"/>
<accession>A0A0P6YP36</accession>
<dbReference type="AlphaFoldDB" id="A0A0P6YP36"/>
<dbReference type="OrthoDB" id="7054616at2"/>
<dbReference type="InterPro" id="IPR000182">
    <property type="entry name" value="GNAT_dom"/>
</dbReference>
<keyword evidence="3" id="KW-1185">Reference proteome</keyword>
<dbReference type="PROSITE" id="PS51186">
    <property type="entry name" value="GNAT"/>
    <property type="match status" value="1"/>
</dbReference>
<dbReference type="SUPFAM" id="SSF55729">
    <property type="entry name" value="Acyl-CoA N-acyltransferases (Nat)"/>
    <property type="match status" value="1"/>
</dbReference>
<name>A0A0P6YP36_9CHLR</name>
<dbReference type="Proteomes" id="UP000050277">
    <property type="component" value="Unassembled WGS sequence"/>
</dbReference>
<dbReference type="Gene3D" id="3.40.630.30">
    <property type="match status" value="1"/>
</dbReference>
<gene>
    <name evidence="2" type="ORF">SE18_10980</name>
</gene>
<sequence length="260" mass="29195">MIEQRPLAELANDRRFPPDPQFGLVYAALAAGNSQGSYWHAATWSSCWDQANNVLYLAGDRALDHAEFNQHWLQTVVPAMPARHVIKLRLLRNSQLELSDLLSPYQAQPSSSYFFRDYQQTLANNQLASQFALRQLDAELLQLPSAQPIIQEISWMWPSLERFLSNGLGLAICGKQTIVAWCTAEYLSADRCGLGIETVEAYQKQGLGFHLATAMLAACRQRGLQAHWECSSKNLASYRLAQKLGLQQQPGLISYGLVWL</sequence>
<organism evidence="2 3">
    <name type="scientific">Herpetosiphon geysericola</name>
    <dbReference type="NCBI Taxonomy" id="70996"/>
    <lineage>
        <taxon>Bacteria</taxon>
        <taxon>Bacillati</taxon>
        <taxon>Chloroflexota</taxon>
        <taxon>Chloroflexia</taxon>
        <taxon>Herpetosiphonales</taxon>
        <taxon>Herpetosiphonaceae</taxon>
        <taxon>Herpetosiphon</taxon>
    </lineage>
</organism>
<evidence type="ECO:0000313" key="3">
    <source>
        <dbReference type="Proteomes" id="UP000050277"/>
    </source>
</evidence>
<comment type="caution">
    <text evidence="2">The sequence shown here is derived from an EMBL/GenBank/DDBJ whole genome shotgun (WGS) entry which is preliminary data.</text>
</comment>
<dbReference type="EMBL" id="LGKP01000019">
    <property type="protein sequence ID" value="KPL87014.1"/>
    <property type="molecule type" value="Genomic_DNA"/>
</dbReference>